<dbReference type="HOGENOM" id="CLU_1777478_0_0_1"/>
<gene>
    <name evidence="2" type="ORF">FIBRA_02826</name>
</gene>
<proteinExistence type="predicted"/>
<sequence>MGLSFVYLYFSALFFVLVHSKHHGLRRRDDSPSPIIGLGSLVAACDRGDPETTYYTAEVGVLFTVVTQNCPGAGLDTVAGSQNINGDYYPISATKRQSDSCTSYAYSFAAGFSHYKYSLHFGSVVHSSNGLIMNHAILRTYRQFSV</sequence>
<protein>
    <submittedName>
        <fullName evidence="2">Uncharacterized protein</fullName>
    </submittedName>
</protein>
<evidence type="ECO:0000313" key="2">
    <source>
        <dbReference type="EMBL" id="CCM00784.1"/>
    </source>
</evidence>
<reference evidence="2 3" key="1">
    <citation type="journal article" date="2012" name="Appl. Environ. Microbiol.">
        <title>Short-read sequencing for genomic analysis of the brown rot fungus Fibroporia radiculosa.</title>
        <authorList>
            <person name="Tang J.D."/>
            <person name="Perkins A.D."/>
            <person name="Sonstegard T.S."/>
            <person name="Schroeder S.G."/>
            <person name="Burgess S.C."/>
            <person name="Diehl S.V."/>
        </authorList>
    </citation>
    <scope>NUCLEOTIDE SEQUENCE [LARGE SCALE GENOMIC DNA]</scope>
    <source>
        <strain evidence="2 3">TFFH 294</strain>
    </source>
</reference>
<accession>J4H225</accession>
<keyword evidence="1" id="KW-0732">Signal</keyword>
<dbReference type="EMBL" id="HE797004">
    <property type="protein sequence ID" value="CCM00784.1"/>
    <property type="molecule type" value="Genomic_DNA"/>
</dbReference>
<dbReference type="InParanoid" id="J4H225"/>
<dbReference type="GeneID" id="24095695"/>
<evidence type="ECO:0000256" key="1">
    <source>
        <dbReference type="SAM" id="SignalP"/>
    </source>
</evidence>
<organism evidence="2 3">
    <name type="scientific">Fibroporia radiculosa</name>
    <dbReference type="NCBI Taxonomy" id="599839"/>
    <lineage>
        <taxon>Eukaryota</taxon>
        <taxon>Fungi</taxon>
        <taxon>Dikarya</taxon>
        <taxon>Basidiomycota</taxon>
        <taxon>Agaricomycotina</taxon>
        <taxon>Agaricomycetes</taxon>
        <taxon>Polyporales</taxon>
        <taxon>Fibroporiaceae</taxon>
        <taxon>Fibroporia</taxon>
    </lineage>
</organism>
<keyword evidence="3" id="KW-1185">Reference proteome</keyword>
<feature type="signal peptide" evidence="1">
    <location>
        <begin position="1"/>
        <end position="20"/>
    </location>
</feature>
<name>J4H225_9APHY</name>
<feature type="chain" id="PRO_5003779163" evidence="1">
    <location>
        <begin position="21"/>
        <end position="146"/>
    </location>
</feature>
<dbReference type="Proteomes" id="UP000006352">
    <property type="component" value="Unassembled WGS sequence"/>
</dbReference>
<dbReference type="AlphaFoldDB" id="J4H225"/>
<dbReference type="RefSeq" id="XP_012180067.1">
    <property type="nucleotide sequence ID" value="XM_012324677.1"/>
</dbReference>
<evidence type="ECO:0000313" key="3">
    <source>
        <dbReference type="Proteomes" id="UP000006352"/>
    </source>
</evidence>